<accession>A0A9W8E8A5</accession>
<reference evidence="2" key="1">
    <citation type="submission" date="2022-07" db="EMBL/GenBank/DDBJ databases">
        <title>Phylogenomic reconstructions and comparative analyses of Kickxellomycotina fungi.</title>
        <authorList>
            <person name="Reynolds N.K."/>
            <person name="Stajich J.E."/>
            <person name="Barry K."/>
            <person name="Grigoriev I.V."/>
            <person name="Crous P."/>
            <person name="Smith M.E."/>
        </authorList>
    </citation>
    <scope>NUCLEOTIDE SEQUENCE</scope>
    <source>
        <strain evidence="2">RSA 567</strain>
    </source>
</reference>
<dbReference type="PANTHER" id="PTHR28153">
    <property type="entry name" value="PROTEIN, PUTATIVE-RELATED"/>
    <property type="match status" value="1"/>
</dbReference>
<dbReference type="GO" id="GO:0005811">
    <property type="term" value="C:lipid droplet"/>
    <property type="evidence" value="ECO:0007669"/>
    <property type="project" value="TreeGrafter"/>
</dbReference>
<dbReference type="Proteomes" id="UP001151582">
    <property type="component" value="Unassembled WGS sequence"/>
</dbReference>
<name>A0A9W8E8A5_9FUNG</name>
<protein>
    <submittedName>
        <fullName evidence="2">Uncharacterized protein</fullName>
    </submittedName>
</protein>
<feature type="region of interest" description="Disordered" evidence="1">
    <location>
        <begin position="1"/>
        <end position="21"/>
    </location>
</feature>
<organism evidence="2 3">
    <name type="scientific">Dimargaris verticillata</name>
    <dbReference type="NCBI Taxonomy" id="2761393"/>
    <lineage>
        <taxon>Eukaryota</taxon>
        <taxon>Fungi</taxon>
        <taxon>Fungi incertae sedis</taxon>
        <taxon>Zoopagomycota</taxon>
        <taxon>Kickxellomycotina</taxon>
        <taxon>Dimargaritomycetes</taxon>
        <taxon>Dimargaritales</taxon>
        <taxon>Dimargaritaceae</taxon>
        <taxon>Dimargaris</taxon>
    </lineage>
</organism>
<dbReference type="PANTHER" id="PTHR28153:SF1">
    <property type="entry name" value="DUF4484 DOMAIN-CONTAINING PROTEIN"/>
    <property type="match status" value="1"/>
</dbReference>
<dbReference type="Pfam" id="PF09804">
    <property type="entry name" value="DENND11"/>
    <property type="match status" value="1"/>
</dbReference>
<proteinExistence type="predicted"/>
<dbReference type="InterPro" id="IPR053056">
    <property type="entry name" value="Lipid_Metab_Assoc_Protein"/>
</dbReference>
<sequence length="556" mass="62166">MAAAVPSPRSEAGPAGAVPMPLRTPIPRTPIQAVFVTEFDVHHGNGVRYQYPPQVDLPLIEFLSIPSGLHTVPEDIIYFVVGDLYGVSCYETVRVYGQQASAVRGAKMVAVGAVGRRAEDLRHWIPHFKRLLSYVPIDSMPRQLEALFTAQLTRVVKPKPSYAHRSPPSTNAIQQQNELNVEFHLNQLAGHCGPAIYLLWKNLLLRRRILISTQPPVHLACQYVHALHRLGCQLESYMLASDTTHLPKQRALYCVSVNNMDQLKSCLSFVACSTDRIIETKQQYYDLLIRLSHIDGQPELRIAPQQVSKSPINQINSFDRRRFKRDLERHFSEASDIGQGWTSHASFDGPKTGSGPGPAVASAGPNERFLSSSVGRTSMDQFRRLSRKVTSYHDLKRNSMGSASSLFSERTLLTCSGQAFSVLEYFESITTNLLVKLQSILQRSFDKASARGPQYLVLKAKHLISLGLHPYYDGEFVEQLAQVYFANFPPVKVKRTMLPGYSFLLWDAAKGSLNANMCACNHACLKCQPELETTGELESLLPRIEYQAGRLSIDSR</sequence>
<dbReference type="OrthoDB" id="2152680at2759"/>
<evidence type="ECO:0000313" key="3">
    <source>
        <dbReference type="Proteomes" id="UP001151582"/>
    </source>
</evidence>
<comment type="caution">
    <text evidence="2">The sequence shown here is derived from an EMBL/GenBank/DDBJ whole genome shotgun (WGS) entry which is preliminary data.</text>
</comment>
<gene>
    <name evidence="2" type="ORF">H4R34_003400</name>
</gene>
<dbReference type="EMBL" id="JANBQB010000311">
    <property type="protein sequence ID" value="KAJ1977926.1"/>
    <property type="molecule type" value="Genomic_DNA"/>
</dbReference>
<evidence type="ECO:0000313" key="2">
    <source>
        <dbReference type="EMBL" id="KAJ1977926.1"/>
    </source>
</evidence>
<evidence type="ECO:0000256" key="1">
    <source>
        <dbReference type="SAM" id="MobiDB-lite"/>
    </source>
</evidence>
<dbReference type="AlphaFoldDB" id="A0A9W8E8A5"/>
<keyword evidence="3" id="KW-1185">Reference proteome</keyword>
<dbReference type="InterPro" id="IPR018626">
    <property type="entry name" value="LCHN/Anr2"/>
</dbReference>